<dbReference type="Pfam" id="PF00144">
    <property type="entry name" value="Beta-lactamase"/>
    <property type="match status" value="1"/>
</dbReference>
<proteinExistence type="predicted"/>
<gene>
    <name evidence="2" type="ORF">HYN46_14980</name>
</gene>
<keyword evidence="3" id="KW-1185">Reference proteome</keyword>
<feature type="domain" description="Beta-lactamase-related" evidence="1">
    <location>
        <begin position="43"/>
        <end position="381"/>
    </location>
</feature>
<sequence length="397" mass="42942">MIDQSPASAFLIRRRRFLAAGLAAVTLPAFGKVTDVHASSDELDAFIRGEMSRANIPGMAVGIARKGEVRLTRGYGFAEIEHRRAVTVDTLFHIASVTKTVTATAVMRLAESGKFHLDDSVAGHLDFPLINPHHPDAPITFRQLLMHTSSISDAKYYDIDFRQHGRDSTVLLGDFLKDYLVAGGRNYAAEGCFSKVVPGGAWDYSNVGYGLLGYLASRIGGEDMREQTRKQIFAPLGMRHSSWTIAGTSEARRATPYDLVDGVLKPMEMVGFPDWSAGMLRSSVAEFTRFVAASANGGSTRQVQILGKAAMAEMLDMRTPPELPTWLTGQGLGWGASNLAGKPFPNHWGGDPGVFTAVYLDPASQSGVVIFTNMSVTAESRTAVKNIANRLLTSQVG</sequence>
<evidence type="ECO:0000313" key="3">
    <source>
        <dbReference type="Proteomes" id="UP000253940"/>
    </source>
</evidence>
<name>A0A345PBR9_9GAMM</name>
<dbReference type="PANTHER" id="PTHR43283">
    <property type="entry name" value="BETA-LACTAMASE-RELATED"/>
    <property type="match status" value="1"/>
</dbReference>
<dbReference type="Proteomes" id="UP000253940">
    <property type="component" value="Chromosome"/>
</dbReference>
<evidence type="ECO:0000259" key="1">
    <source>
        <dbReference type="Pfam" id="PF00144"/>
    </source>
</evidence>
<accession>A0A345PBR9</accession>
<dbReference type="OrthoDB" id="5377431at2"/>
<dbReference type="AlphaFoldDB" id="A0A345PBR9"/>
<dbReference type="InterPro" id="IPR001466">
    <property type="entry name" value="Beta-lactam-related"/>
</dbReference>
<dbReference type="InterPro" id="IPR050789">
    <property type="entry name" value="Diverse_Enzym_Activities"/>
</dbReference>
<dbReference type="InterPro" id="IPR012338">
    <property type="entry name" value="Beta-lactam/transpept-like"/>
</dbReference>
<evidence type="ECO:0000313" key="2">
    <source>
        <dbReference type="EMBL" id="AXI04728.1"/>
    </source>
</evidence>
<organism evidence="2 3">
    <name type="scientific">Aquirhabdus parva</name>
    <dbReference type="NCBI Taxonomy" id="2283318"/>
    <lineage>
        <taxon>Bacteria</taxon>
        <taxon>Pseudomonadati</taxon>
        <taxon>Pseudomonadota</taxon>
        <taxon>Gammaproteobacteria</taxon>
        <taxon>Moraxellales</taxon>
        <taxon>Moraxellaceae</taxon>
        <taxon>Aquirhabdus</taxon>
    </lineage>
</organism>
<dbReference type="SUPFAM" id="SSF56601">
    <property type="entry name" value="beta-lactamase/transpeptidase-like"/>
    <property type="match status" value="1"/>
</dbReference>
<dbReference type="KEGG" id="mbah:HYN46_14980"/>
<dbReference type="GO" id="GO:0016787">
    <property type="term" value="F:hydrolase activity"/>
    <property type="evidence" value="ECO:0007669"/>
    <property type="project" value="UniProtKB-KW"/>
</dbReference>
<reference evidence="2 3" key="1">
    <citation type="submission" date="2018-07" db="EMBL/GenBank/DDBJ databases">
        <title>Genome sequencing of Moraxellaceae gen. HYN0046.</title>
        <authorList>
            <person name="Kim M."/>
            <person name="Yi H."/>
        </authorList>
    </citation>
    <scope>NUCLEOTIDE SEQUENCE [LARGE SCALE GENOMIC DNA]</scope>
    <source>
        <strain evidence="2 3">HYN0046</strain>
    </source>
</reference>
<dbReference type="EMBL" id="CP031222">
    <property type="protein sequence ID" value="AXI04728.1"/>
    <property type="molecule type" value="Genomic_DNA"/>
</dbReference>
<dbReference type="Gene3D" id="3.40.710.10">
    <property type="entry name" value="DD-peptidase/beta-lactamase superfamily"/>
    <property type="match status" value="1"/>
</dbReference>
<dbReference type="PANTHER" id="PTHR43283:SF18">
    <property type="match status" value="1"/>
</dbReference>
<keyword evidence="2" id="KW-0378">Hydrolase</keyword>
<protein>
    <submittedName>
        <fullName evidence="2">Class A beta-lactamase-related serine hydrolase</fullName>
    </submittedName>
</protein>